<dbReference type="Proteomes" id="UP000499080">
    <property type="component" value="Unassembled WGS sequence"/>
</dbReference>
<dbReference type="EMBL" id="BGPR01093720">
    <property type="protein sequence ID" value="GBM32061.1"/>
    <property type="molecule type" value="Genomic_DNA"/>
</dbReference>
<accession>A0A4Y2ET71</accession>
<sequence length="72" mass="8177">MVDLQHGHLRERGSIQSSDESFTPERIRGSGSSKGTTGSDSDQKERIRRIRGIGFVMNPWNWIRDESLESDS</sequence>
<name>A0A4Y2ET71_ARAVE</name>
<evidence type="ECO:0000256" key="1">
    <source>
        <dbReference type="SAM" id="MobiDB-lite"/>
    </source>
</evidence>
<evidence type="ECO:0000313" key="2">
    <source>
        <dbReference type="EMBL" id="GBM32061.1"/>
    </source>
</evidence>
<dbReference type="AlphaFoldDB" id="A0A4Y2ET71"/>
<organism evidence="2 3">
    <name type="scientific">Araneus ventricosus</name>
    <name type="common">Orbweaver spider</name>
    <name type="synonym">Epeira ventricosa</name>
    <dbReference type="NCBI Taxonomy" id="182803"/>
    <lineage>
        <taxon>Eukaryota</taxon>
        <taxon>Metazoa</taxon>
        <taxon>Ecdysozoa</taxon>
        <taxon>Arthropoda</taxon>
        <taxon>Chelicerata</taxon>
        <taxon>Arachnida</taxon>
        <taxon>Araneae</taxon>
        <taxon>Araneomorphae</taxon>
        <taxon>Entelegynae</taxon>
        <taxon>Araneoidea</taxon>
        <taxon>Araneidae</taxon>
        <taxon>Araneus</taxon>
    </lineage>
</organism>
<feature type="compositionally biased region" description="Basic and acidic residues" evidence="1">
    <location>
        <begin position="1"/>
        <end position="13"/>
    </location>
</feature>
<gene>
    <name evidence="2" type="ORF">AVEN_75437_1</name>
</gene>
<reference evidence="2 3" key="1">
    <citation type="journal article" date="2019" name="Sci. Rep.">
        <title>Orb-weaving spider Araneus ventricosus genome elucidates the spidroin gene catalogue.</title>
        <authorList>
            <person name="Kono N."/>
            <person name="Nakamura H."/>
            <person name="Ohtoshi R."/>
            <person name="Moran D.A.P."/>
            <person name="Shinohara A."/>
            <person name="Yoshida Y."/>
            <person name="Fujiwara M."/>
            <person name="Mori M."/>
            <person name="Tomita M."/>
            <person name="Arakawa K."/>
        </authorList>
    </citation>
    <scope>NUCLEOTIDE SEQUENCE [LARGE SCALE GENOMIC DNA]</scope>
</reference>
<feature type="compositionally biased region" description="Low complexity" evidence="1">
    <location>
        <begin position="29"/>
        <end position="40"/>
    </location>
</feature>
<protein>
    <submittedName>
        <fullName evidence="2">Uncharacterized protein</fullName>
    </submittedName>
</protein>
<feature type="region of interest" description="Disordered" evidence="1">
    <location>
        <begin position="1"/>
        <end position="50"/>
    </location>
</feature>
<evidence type="ECO:0000313" key="3">
    <source>
        <dbReference type="Proteomes" id="UP000499080"/>
    </source>
</evidence>
<keyword evidence="3" id="KW-1185">Reference proteome</keyword>
<proteinExistence type="predicted"/>
<comment type="caution">
    <text evidence="2">The sequence shown here is derived from an EMBL/GenBank/DDBJ whole genome shotgun (WGS) entry which is preliminary data.</text>
</comment>